<reference evidence="3" key="2">
    <citation type="journal article" date="2018" name="Plant J.">
        <title>The Sorghum bicolor reference genome: improved assembly, gene annotations, a transcriptome atlas, and signatures of genome organization.</title>
        <authorList>
            <person name="McCormick R.F."/>
            <person name="Truong S.K."/>
            <person name="Sreedasyam A."/>
            <person name="Jenkins J."/>
            <person name="Shu S."/>
            <person name="Sims D."/>
            <person name="Kennedy M."/>
            <person name="Amirebrahimi M."/>
            <person name="Weers B.D."/>
            <person name="McKinley B."/>
            <person name="Mattison A."/>
            <person name="Morishige D.T."/>
            <person name="Grimwood J."/>
            <person name="Schmutz J."/>
            <person name="Mullet J.E."/>
        </authorList>
    </citation>
    <scope>NUCLEOTIDE SEQUENCE [LARGE SCALE GENOMIC DNA]</scope>
    <source>
        <strain evidence="3">cv. BTx623</strain>
    </source>
</reference>
<accession>A0A1B6QHJ6</accession>
<feature type="signal peptide" evidence="1">
    <location>
        <begin position="1"/>
        <end position="15"/>
    </location>
</feature>
<feature type="chain" id="PRO_5012136301" evidence="1">
    <location>
        <begin position="16"/>
        <end position="100"/>
    </location>
</feature>
<evidence type="ECO:0000256" key="1">
    <source>
        <dbReference type="SAM" id="SignalP"/>
    </source>
</evidence>
<proteinExistence type="predicted"/>
<name>A0A1B6QHJ6_SORBI</name>
<dbReference type="Gramene" id="KXG37377">
    <property type="protein sequence ID" value="KXG37377"/>
    <property type="gene ID" value="SORBI_3001G060200"/>
</dbReference>
<dbReference type="AlphaFoldDB" id="A0A1B6QHJ6"/>
<dbReference type="Proteomes" id="UP000000768">
    <property type="component" value="Chromosome 1"/>
</dbReference>
<keyword evidence="1" id="KW-0732">Signal</keyword>
<sequence length="100" mass="10371">MFLLTLVLLAGVCCSHSCGRFPVDALPPRCSDGCFAAKVAFPAMLCRRGAFGGCFAAEVLGRVSDGCFAAEVADVSGRWFTAEVIGISGRCYAAEVAEIG</sequence>
<evidence type="ECO:0000313" key="3">
    <source>
        <dbReference type="Proteomes" id="UP000000768"/>
    </source>
</evidence>
<protein>
    <submittedName>
        <fullName evidence="2">Uncharacterized protein</fullName>
    </submittedName>
</protein>
<gene>
    <name evidence="2" type="ORF">SORBI_3001G060200</name>
</gene>
<dbReference type="EMBL" id="CM000760">
    <property type="protein sequence ID" value="KXG37377.1"/>
    <property type="molecule type" value="Genomic_DNA"/>
</dbReference>
<keyword evidence="3" id="KW-1185">Reference proteome</keyword>
<dbReference type="InParanoid" id="A0A1B6QHJ6"/>
<reference evidence="2 3" key="1">
    <citation type="journal article" date="2009" name="Nature">
        <title>The Sorghum bicolor genome and the diversification of grasses.</title>
        <authorList>
            <person name="Paterson A.H."/>
            <person name="Bowers J.E."/>
            <person name="Bruggmann R."/>
            <person name="Dubchak I."/>
            <person name="Grimwood J."/>
            <person name="Gundlach H."/>
            <person name="Haberer G."/>
            <person name="Hellsten U."/>
            <person name="Mitros T."/>
            <person name="Poliakov A."/>
            <person name="Schmutz J."/>
            <person name="Spannagl M."/>
            <person name="Tang H."/>
            <person name="Wang X."/>
            <person name="Wicker T."/>
            <person name="Bharti A.K."/>
            <person name="Chapman J."/>
            <person name="Feltus F.A."/>
            <person name="Gowik U."/>
            <person name="Grigoriev I.V."/>
            <person name="Lyons E."/>
            <person name="Maher C.A."/>
            <person name="Martis M."/>
            <person name="Narechania A."/>
            <person name="Otillar R.P."/>
            <person name="Penning B.W."/>
            <person name="Salamov A.A."/>
            <person name="Wang Y."/>
            <person name="Zhang L."/>
            <person name="Carpita N.C."/>
            <person name="Freeling M."/>
            <person name="Gingle A.R."/>
            <person name="Hash C.T."/>
            <person name="Keller B."/>
            <person name="Klein P."/>
            <person name="Kresovich S."/>
            <person name="McCann M.C."/>
            <person name="Ming R."/>
            <person name="Peterson D.G."/>
            <person name="Mehboob-ur-Rahman"/>
            <person name="Ware D."/>
            <person name="Westhoff P."/>
            <person name="Mayer K.F."/>
            <person name="Messing J."/>
            <person name="Rokhsar D.S."/>
        </authorList>
    </citation>
    <scope>NUCLEOTIDE SEQUENCE [LARGE SCALE GENOMIC DNA]</scope>
    <source>
        <strain evidence="3">cv. BTx623</strain>
    </source>
</reference>
<evidence type="ECO:0000313" key="2">
    <source>
        <dbReference type="EMBL" id="KXG37377.1"/>
    </source>
</evidence>
<organism evidence="2 3">
    <name type="scientific">Sorghum bicolor</name>
    <name type="common">Sorghum</name>
    <name type="synonym">Sorghum vulgare</name>
    <dbReference type="NCBI Taxonomy" id="4558"/>
    <lineage>
        <taxon>Eukaryota</taxon>
        <taxon>Viridiplantae</taxon>
        <taxon>Streptophyta</taxon>
        <taxon>Embryophyta</taxon>
        <taxon>Tracheophyta</taxon>
        <taxon>Spermatophyta</taxon>
        <taxon>Magnoliopsida</taxon>
        <taxon>Liliopsida</taxon>
        <taxon>Poales</taxon>
        <taxon>Poaceae</taxon>
        <taxon>PACMAD clade</taxon>
        <taxon>Panicoideae</taxon>
        <taxon>Andropogonodae</taxon>
        <taxon>Andropogoneae</taxon>
        <taxon>Sorghinae</taxon>
        <taxon>Sorghum</taxon>
    </lineage>
</organism>